<protein>
    <submittedName>
        <fullName evidence="1">Uncharacterized protein</fullName>
    </submittedName>
</protein>
<accession>A0A2P2P7I7</accession>
<dbReference type="EMBL" id="GGEC01070139">
    <property type="protein sequence ID" value="MBX50623.1"/>
    <property type="molecule type" value="Transcribed_RNA"/>
</dbReference>
<organism evidence="1">
    <name type="scientific">Rhizophora mucronata</name>
    <name type="common">Asiatic mangrove</name>
    <dbReference type="NCBI Taxonomy" id="61149"/>
    <lineage>
        <taxon>Eukaryota</taxon>
        <taxon>Viridiplantae</taxon>
        <taxon>Streptophyta</taxon>
        <taxon>Embryophyta</taxon>
        <taxon>Tracheophyta</taxon>
        <taxon>Spermatophyta</taxon>
        <taxon>Magnoliopsida</taxon>
        <taxon>eudicotyledons</taxon>
        <taxon>Gunneridae</taxon>
        <taxon>Pentapetalae</taxon>
        <taxon>rosids</taxon>
        <taxon>fabids</taxon>
        <taxon>Malpighiales</taxon>
        <taxon>Rhizophoraceae</taxon>
        <taxon>Rhizophora</taxon>
    </lineage>
</organism>
<proteinExistence type="predicted"/>
<reference evidence="1" key="1">
    <citation type="submission" date="2018-02" db="EMBL/GenBank/DDBJ databases">
        <title>Rhizophora mucronata_Transcriptome.</title>
        <authorList>
            <person name="Meera S.P."/>
            <person name="Sreeshan A."/>
            <person name="Augustine A."/>
        </authorList>
    </citation>
    <scope>NUCLEOTIDE SEQUENCE</scope>
    <source>
        <tissue evidence="1">Leaf</tissue>
    </source>
</reference>
<evidence type="ECO:0000313" key="1">
    <source>
        <dbReference type="EMBL" id="MBX50623.1"/>
    </source>
</evidence>
<sequence>MSMFELVYHSFVLASFCCRCFELLQLRRARGHQDCFILNVCEEVAGA</sequence>
<name>A0A2P2P7I7_RHIMU</name>
<dbReference type="AlphaFoldDB" id="A0A2P2P7I7"/>